<dbReference type="EMBL" id="CAKLBY020000264">
    <property type="protein sequence ID" value="CAK7941586.1"/>
    <property type="molecule type" value="Genomic_DNA"/>
</dbReference>
<evidence type="ECO:0000313" key="4">
    <source>
        <dbReference type="Proteomes" id="UP001162060"/>
    </source>
</evidence>
<name>A0AAV1V3S0_9STRA</name>
<feature type="domain" description="WRKY19-like zinc finger" evidence="1">
    <location>
        <begin position="437"/>
        <end position="459"/>
    </location>
</feature>
<dbReference type="EMBL" id="CAKLBY020000003">
    <property type="protein sequence ID" value="CAK7891549.1"/>
    <property type="molecule type" value="Genomic_DNA"/>
</dbReference>
<accession>A0AAV1V3S0</accession>
<proteinExistence type="predicted"/>
<dbReference type="PANTHER" id="PTHR31827:SF1">
    <property type="entry name" value="EMB|CAB89363.1"/>
    <property type="match status" value="1"/>
</dbReference>
<comment type="caution">
    <text evidence="3">The sequence shown here is derived from an EMBL/GenBank/DDBJ whole genome shotgun (WGS) entry which is preliminary data.</text>
</comment>
<feature type="domain" description="WRKY19-like zinc finger" evidence="1">
    <location>
        <begin position="364"/>
        <end position="387"/>
    </location>
</feature>
<dbReference type="AlphaFoldDB" id="A0AAV1V3S0"/>
<sequence>MAMAMAKYLKSTDTSMLKSKHHACSSTVKAASPHEMERGVMSIVTNNRNTVDGPRVPGVRWGFQPMSTEAHRFLGNTRASTQMAESVLPPASAEVGHTMVPMQSLCGRPMVHVADNLQQSVGTAVANPLYGVESDIAMPYQYCRSLPTDLSPLHDGGKSAAGRVSSDVAQLNPFVPNRDPMVYNQLSDSYVPSFGSKGVPHTAMNVDDRFQGLMINNDVTSFVSDVARPSAAAAGPINHRFSMPTLTLLEDEEDERNWNGCCSDSNSISISEIANTVVTASASLAASMGAGSEPTRPKSLMLYKTEEDKTKPKRAHRLCSVSKCGKRARSQDLCIAHGGGRRCIAKGCNKSSQGGNMCIKHGGGKRCTHQGCSKAAQTNLLCKAHGGGSRCQFPQCSKSSQGGGFCRAHGGGKRCVAVGCSKGTQRGDFCALHGGSRFCEVPGCMRNDRGGGFCAQHGGGKRCNVVECNRSCRRNGLCSTHLRLSGPDTGENV</sequence>
<evidence type="ECO:0000259" key="1">
    <source>
        <dbReference type="Pfam" id="PF24906"/>
    </source>
</evidence>
<evidence type="ECO:0000313" key="3">
    <source>
        <dbReference type="EMBL" id="CAK7941586.1"/>
    </source>
</evidence>
<organism evidence="3 4">
    <name type="scientific">Peronospora matthiolae</name>
    <dbReference type="NCBI Taxonomy" id="2874970"/>
    <lineage>
        <taxon>Eukaryota</taxon>
        <taxon>Sar</taxon>
        <taxon>Stramenopiles</taxon>
        <taxon>Oomycota</taxon>
        <taxon>Peronosporomycetes</taxon>
        <taxon>Peronosporales</taxon>
        <taxon>Peronosporaceae</taxon>
        <taxon>Peronospora</taxon>
    </lineage>
</organism>
<feature type="domain" description="WRKY19-like zinc finger" evidence="1">
    <location>
        <begin position="388"/>
        <end position="411"/>
    </location>
</feature>
<protein>
    <recommendedName>
        <fullName evidence="1">WRKY19-like zinc finger domain-containing protein</fullName>
    </recommendedName>
</protein>
<evidence type="ECO:0000313" key="2">
    <source>
        <dbReference type="EMBL" id="CAK7891549.1"/>
    </source>
</evidence>
<dbReference type="PANTHER" id="PTHR31827">
    <property type="entry name" value="EMB|CAB89363.1"/>
    <property type="match status" value="1"/>
</dbReference>
<dbReference type="Proteomes" id="UP001162060">
    <property type="component" value="Unassembled WGS sequence"/>
</dbReference>
<reference evidence="3" key="1">
    <citation type="submission" date="2024-01" db="EMBL/GenBank/DDBJ databases">
        <authorList>
            <person name="Webb A."/>
        </authorList>
    </citation>
    <scope>NUCLEOTIDE SEQUENCE</scope>
    <source>
        <strain evidence="3">Pm1</strain>
    </source>
</reference>
<gene>
    <name evidence="2" type="ORF">PM001_LOCUS212</name>
    <name evidence="3" type="ORF">PM001_LOCUS26736</name>
</gene>
<feature type="domain" description="WRKY19-like zinc finger" evidence="1">
    <location>
        <begin position="340"/>
        <end position="363"/>
    </location>
</feature>
<dbReference type="Pfam" id="PF24906">
    <property type="entry name" value="Zf_WRKY19"/>
    <property type="match status" value="4"/>
</dbReference>
<dbReference type="InterPro" id="IPR056866">
    <property type="entry name" value="Znf_WRKY19"/>
</dbReference>